<protein>
    <recommendedName>
        <fullName evidence="4">Beta-carotene 15,15'-monooxygenase</fullName>
    </recommendedName>
</protein>
<gene>
    <name evidence="2" type="ORF">BSQ49_01775</name>
</gene>
<dbReference type="RefSeq" id="WP_141052707.1">
    <property type="nucleotide sequence ID" value="NZ_CP018176.1"/>
</dbReference>
<keyword evidence="1" id="KW-0812">Transmembrane</keyword>
<evidence type="ECO:0000256" key="1">
    <source>
        <dbReference type="SAM" id="Phobius"/>
    </source>
</evidence>
<accession>A0A3S6QML3</accession>
<keyword evidence="1" id="KW-0472">Membrane</keyword>
<dbReference type="Proteomes" id="UP000314960">
    <property type="component" value="Chromosome"/>
</dbReference>
<dbReference type="AlphaFoldDB" id="A0A3S6QML3"/>
<keyword evidence="1" id="KW-1133">Transmembrane helix</keyword>
<feature type="transmembrane region" description="Helical" evidence="1">
    <location>
        <begin position="154"/>
        <end position="175"/>
    </location>
</feature>
<feature type="transmembrane region" description="Helical" evidence="1">
    <location>
        <begin position="229"/>
        <end position="251"/>
    </location>
</feature>
<proteinExistence type="predicted"/>
<dbReference type="KEGG" id="lhw:BSQ49_01775"/>
<reference evidence="2 3" key="1">
    <citation type="submission" date="2016-11" db="EMBL/GenBank/DDBJ databases">
        <title>Interaction between Lactobacillus species and yeast in water kefir.</title>
        <authorList>
            <person name="Behr J."/>
            <person name="Xu D."/>
            <person name="Vogel R.F."/>
        </authorList>
    </citation>
    <scope>NUCLEOTIDE SEQUENCE [LARGE SCALE GENOMIC DNA]</scope>
    <source>
        <strain evidence="2 3">TMW 1.1822</strain>
    </source>
</reference>
<feature type="transmembrane region" description="Helical" evidence="1">
    <location>
        <begin position="45"/>
        <end position="68"/>
    </location>
</feature>
<sequence length="300" mass="33992">MSKNLLKASYGEIGKILTKKNIYRYAFNIGVASSLKLFKRLGGSAVLILFFGTMSYTLGIIAANARFLDDLSDIHYISVDAFKAYIRTAIYIKVLVKAVWGIYMLMSFLLIFPKKNFARQLFFGTLTMVSCGILLCSILIPMCFGLTYGGFGPVGFILQSLLACYFIFSAFRGSVISLKRDLYGASDASSAKGISLKVLCCILLSMVVVIMLNQYLFKIGHPLDSSVYSLIYGWGVLVWSIAVVIVIKMVFRQTVSTYYFAKYDEQFRESLHFSDEEWYGRRKARRLKKKANKRKRDSHE</sequence>
<evidence type="ECO:0000313" key="3">
    <source>
        <dbReference type="Proteomes" id="UP000314960"/>
    </source>
</evidence>
<evidence type="ECO:0008006" key="4">
    <source>
        <dbReference type="Google" id="ProtNLM"/>
    </source>
</evidence>
<name>A0A3S6QML3_9LACO</name>
<feature type="transmembrane region" description="Helical" evidence="1">
    <location>
        <begin position="88"/>
        <end position="112"/>
    </location>
</feature>
<evidence type="ECO:0000313" key="2">
    <source>
        <dbReference type="EMBL" id="AUJ29048.1"/>
    </source>
</evidence>
<dbReference type="EMBL" id="CP018176">
    <property type="protein sequence ID" value="AUJ29048.1"/>
    <property type="molecule type" value="Genomic_DNA"/>
</dbReference>
<feature type="transmembrane region" description="Helical" evidence="1">
    <location>
        <begin position="121"/>
        <end position="148"/>
    </location>
</feature>
<organism evidence="2 3">
    <name type="scientific">Liquorilactobacillus hordei</name>
    <dbReference type="NCBI Taxonomy" id="468911"/>
    <lineage>
        <taxon>Bacteria</taxon>
        <taxon>Bacillati</taxon>
        <taxon>Bacillota</taxon>
        <taxon>Bacilli</taxon>
        <taxon>Lactobacillales</taxon>
        <taxon>Lactobacillaceae</taxon>
        <taxon>Liquorilactobacillus</taxon>
    </lineage>
</organism>
<feature type="transmembrane region" description="Helical" evidence="1">
    <location>
        <begin position="196"/>
        <end position="217"/>
    </location>
</feature>